<organism evidence="1 2">
    <name type="scientific">Pluteus cervinus</name>
    <dbReference type="NCBI Taxonomy" id="181527"/>
    <lineage>
        <taxon>Eukaryota</taxon>
        <taxon>Fungi</taxon>
        <taxon>Dikarya</taxon>
        <taxon>Basidiomycota</taxon>
        <taxon>Agaricomycotina</taxon>
        <taxon>Agaricomycetes</taxon>
        <taxon>Agaricomycetidae</taxon>
        <taxon>Agaricales</taxon>
        <taxon>Pluteineae</taxon>
        <taxon>Pluteaceae</taxon>
        <taxon>Pluteus</taxon>
    </lineage>
</organism>
<gene>
    <name evidence="1" type="ORF">BDN72DRAFT_494086</name>
</gene>
<protein>
    <submittedName>
        <fullName evidence="1">Uncharacterized protein</fullName>
    </submittedName>
</protein>
<name>A0ACD3AZ68_9AGAR</name>
<evidence type="ECO:0000313" key="2">
    <source>
        <dbReference type="Proteomes" id="UP000308600"/>
    </source>
</evidence>
<dbReference type="EMBL" id="ML208304">
    <property type="protein sequence ID" value="TFK71043.1"/>
    <property type="molecule type" value="Genomic_DNA"/>
</dbReference>
<dbReference type="Proteomes" id="UP000308600">
    <property type="component" value="Unassembled WGS sequence"/>
</dbReference>
<sequence length="485" mass="52824">MHSPPQMTYVPGQVIYVPNLTLVPLYPRLFCHDHDHSAVASVTSFVWSPSFLHVGSRPKSLFQQPMGFQDRYIYTLVSRGQEHDTHIAFPAHVQIKDYIAWESRMEAGYDIIATTSLQLPVDSERLFFLKDRMKIGGSFMVVQSDVVSDKIGVKVVLITQSDCLVNATQVCFLTRETGGHGVGILGDGEFPHDWNTSESVRITITLPQSPHGKLSLKTFESNLPFICQSLTLDDRVTFQKLDILGDSAMITAKNIFADQVQLKATNAAILGVIKASESLSVSTSNARITGNFTCPKSVSVSTSNAPIAGRFSSSNYISLTTINALIDADVDLLHDGISCERTTSLKIQTTNGAINGTINVASLAPTSRGGSFDISAVTSHGKNTLKFPIIPPQAKLDIIAATQSGAISVDLDEAYEGDFRVQTSEKADVVWKKVSDPEGEGRLRYVSWNCRNYGGVRGRVWWGERDSGKGTVNIGTDSGEATLVM</sequence>
<accession>A0ACD3AZ68</accession>
<proteinExistence type="predicted"/>
<keyword evidence="2" id="KW-1185">Reference proteome</keyword>
<evidence type="ECO:0000313" key="1">
    <source>
        <dbReference type="EMBL" id="TFK71043.1"/>
    </source>
</evidence>
<reference evidence="1 2" key="1">
    <citation type="journal article" date="2019" name="Nat. Ecol. Evol.">
        <title>Megaphylogeny resolves global patterns of mushroom evolution.</title>
        <authorList>
            <person name="Varga T."/>
            <person name="Krizsan K."/>
            <person name="Foldi C."/>
            <person name="Dima B."/>
            <person name="Sanchez-Garcia M."/>
            <person name="Sanchez-Ramirez S."/>
            <person name="Szollosi G.J."/>
            <person name="Szarkandi J.G."/>
            <person name="Papp V."/>
            <person name="Albert L."/>
            <person name="Andreopoulos W."/>
            <person name="Angelini C."/>
            <person name="Antonin V."/>
            <person name="Barry K.W."/>
            <person name="Bougher N.L."/>
            <person name="Buchanan P."/>
            <person name="Buyck B."/>
            <person name="Bense V."/>
            <person name="Catcheside P."/>
            <person name="Chovatia M."/>
            <person name="Cooper J."/>
            <person name="Damon W."/>
            <person name="Desjardin D."/>
            <person name="Finy P."/>
            <person name="Geml J."/>
            <person name="Haridas S."/>
            <person name="Hughes K."/>
            <person name="Justo A."/>
            <person name="Karasinski D."/>
            <person name="Kautmanova I."/>
            <person name="Kiss B."/>
            <person name="Kocsube S."/>
            <person name="Kotiranta H."/>
            <person name="LaButti K.M."/>
            <person name="Lechner B.E."/>
            <person name="Liimatainen K."/>
            <person name="Lipzen A."/>
            <person name="Lukacs Z."/>
            <person name="Mihaltcheva S."/>
            <person name="Morgado L.N."/>
            <person name="Niskanen T."/>
            <person name="Noordeloos M.E."/>
            <person name="Ohm R.A."/>
            <person name="Ortiz-Santana B."/>
            <person name="Ovrebo C."/>
            <person name="Racz N."/>
            <person name="Riley R."/>
            <person name="Savchenko A."/>
            <person name="Shiryaev A."/>
            <person name="Soop K."/>
            <person name="Spirin V."/>
            <person name="Szebenyi C."/>
            <person name="Tomsovsky M."/>
            <person name="Tulloss R.E."/>
            <person name="Uehling J."/>
            <person name="Grigoriev I.V."/>
            <person name="Vagvolgyi C."/>
            <person name="Papp T."/>
            <person name="Martin F.M."/>
            <person name="Miettinen O."/>
            <person name="Hibbett D.S."/>
            <person name="Nagy L.G."/>
        </authorList>
    </citation>
    <scope>NUCLEOTIDE SEQUENCE [LARGE SCALE GENOMIC DNA]</scope>
    <source>
        <strain evidence="1 2">NL-1719</strain>
    </source>
</reference>